<keyword evidence="3" id="KW-1185">Reference proteome</keyword>
<keyword evidence="1" id="KW-0812">Transmembrane</keyword>
<proteinExistence type="predicted"/>
<organism evidence="2 3">
    <name type="scientific">Holothuria leucospilota</name>
    <name type="common">Black long sea cucumber</name>
    <name type="synonym">Mertensiothuria leucospilota</name>
    <dbReference type="NCBI Taxonomy" id="206669"/>
    <lineage>
        <taxon>Eukaryota</taxon>
        <taxon>Metazoa</taxon>
        <taxon>Echinodermata</taxon>
        <taxon>Eleutherozoa</taxon>
        <taxon>Echinozoa</taxon>
        <taxon>Holothuroidea</taxon>
        <taxon>Aspidochirotacea</taxon>
        <taxon>Aspidochirotida</taxon>
        <taxon>Holothuriidae</taxon>
        <taxon>Holothuria</taxon>
    </lineage>
</organism>
<feature type="transmembrane region" description="Helical" evidence="1">
    <location>
        <begin position="12"/>
        <end position="33"/>
    </location>
</feature>
<feature type="transmembrane region" description="Helical" evidence="1">
    <location>
        <begin position="39"/>
        <end position="57"/>
    </location>
</feature>
<protein>
    <submittedName>
        <fullName evidence="2">Uncharacterized protein</fullName>
    </submittedName>
</protein>
<evidence type="ECO:0000313" key="3">
    <source>
        <dbReference type="Proteomes" id="UP001152320"/>
    </source>
</evidence>
<keyword evidence="1" id="KW-0472">Membrane</keyword>
<sequence>MEEMKGMTGRRVCGTLEAVFGGFLFLGAIVSAFNGAFNIFGFLGAVFIIVTGSLGIASKARGAIIGYMVTGIICAVVLGLCTIGGIVIVADFEEYYEYYFAYYLYEDKSAIHTILIVAAIIITVAFIVSVLGVVFACVPLCARNHGQDSFQFQRFNEPVGAVGQTPDYNYSNTGYLHTVQTQQNDYGNKPVGGDGALSNFNNSITAWVDTKP</sequence>
<evidence type="ECO:0000256" key="1">
    <source>
        <dbReference type="SAM" id="Phobius"/>
    </source>
</evidence>
<dbReference type="Proteomes" id="UP001152320">
    <property type="component" value="Chromosome 4"/>
</dbReference>
<keyword evidence="1" id="KW-1133">Transmembrane helix</keyword>
<feature type="transmembrane region" description="Helical" evidence="1">
    <location>
        <begin position="110"/>
        <end position="142"/>
    </location>
</feature>
<dbReference type="AlphaFoldDB" id="A0A9Q1CFG4"/>
<feature type="transmembrane region" description="Helical" evidence="1">
    <location>
        <begin position="64"/>
        <end position="90"/>
    </location>
</feature>
<gene>
    <name evidence="2" type="ORF">HOLleu_11288</name>
</gene>
<evidence type="ECO:0000313" key="2">
    <source>
        <dbReference type="EMBL" id="KAJ8043960.1"/>
    </source>
</evidence>
<reference evidence="2" key="1">
    <citation type="submission" date="2021-10" db="EMBL/GenBank/DDBJ databases">
        <title>Tropical sea cucumber genome reveals ecological adaptation and Cuvierian tubules defense mechanism.</title>
        <authorList>
            <person name="Chen T."/>
        </authorList>
    </citation>
    <scope>NUCLEOTIDE SEQUENCE</scope>
    <source>
        <strain evidence="2">Nanhai2018</strain>
        <tissue evidence="2">Muscle</tissue>
    </source>
</reference>
<name>A0A9Q1CFG4_HOLLE</name>
<dbReference type="EMBL" id="JAIZAY010000004">
    <property type="protein sequence ID" value="KAJ8043960.1"/>
    <property type="molecule type" value="Genomic_DNA"/>
</dbReference>
<comment type="caution">
    <text evidence="2">The sequence shown here is derived from an EMBL/GenBank/DDBJ whole genome shotgun (WGS) entry which is preliminary data.</text>
</comment>
<accession>A0A9Q1CFG4</accession>